<dbReference type="EMBL" id="VFQX01000009">
    <property type="protein sequence ID" value="KAF0982282.1"/>
    <property type="molecule type" value="Genomic_DNA"/>
</dbReference>
<dbReference type="Proteomes" id="UP000444721">
    <property type="component" value="Unassembled WGS sequence"/>
</dbReference>
<dbReference type="InterPro" id="IPR015940">
    <property type="entry name" value="UBA"/>
</dbReference>
<feature type="domain" description="Thioredoxin" evidence="5">
    <location>
        <begin position="1"/>
        <end position="108"/>
    </location>
</feature>
<dbReference type="CDD" id="cd02947">
    <property type="entry name" value="TRX_family"/>
    <property type="match status" value="1"/>
</dbReference>
<dbReference type="PRINTS" id="PR00421">
    <property type="entry name" value="THIOREDOXIN"/>
</dbReference>
<protein>
    <recommendedName>
        <fullName evidence="8">Thioredoxin domain-containing protein</fullName>
    </recommendedName>
</protein>
<feature type="domain" description="UBX" evidence="4">
    <location>
        <begin position="461"/>
        <end position="540"/>
    </location>
</feature>
<dbReference type="GeneID" id="68118427"/>
<dbReference type="InterPro" id="IPR001012">
    <property type="entry name" value="UBX_dom"/>
</dbReference>
<dbReference type="VEuPathDB" id="AmoebaDB:NF0085810"/>
<evidence type="ECO:0000313" key="6">
    <source>
        <dbReference type="EMBL" id="KAF0982282.1"/>
    </source>
</evidence>
<feature type="compositionally biased region" description="Polar residues" evidence="2">
    <location>
        <begin position="214"/>
        <end position="236"/>
    </location>
</feature>
<dbReference type="SMART" id="SM00166">
    <property type="entry name" value="UBX"/>
    <property type="match status" value="1"/>
</dbReference>
<dbReference type="VEuPathDB" id="AmoebaDB:NfTy_020730"/>
<dbReference type="VEuPathDB" id="AmoebaDB:FDP41_011212"/>
<dbReference type="Pfam" id="PF22562">
    <property type="entry name" value="UBA_7"/>
    <property type="match status" value="1"/>
</dbReference>
<feature type="domain" description="UBA" evidence="3">
    <location>
        <begin position="245"/>
        <end position="287"/>
    </location>
</feature>
<feature type="region of interest" description="Disordered" evidence="2">
    <location>
        <begin position="118"/>
        <end position="167"/>
    </location>
</feature>
<dbReference type="SUPFAM" id="SSF52833">
    <property type="entry name" value="Thioredoxin-like"/>
    <property type="match status" value="1"/>
</dbReference>
<dbReference type="PROSITE" id="PS50033">
    <property type="entry name" value="UBX"/>
    <property type="match status" value="1"/>
</dbReference>
<dbReference type="SUPFAM" id="SSF54236">
    <property type="entry name" value="Ubiquitin-like"/>
    <property type="match status" value="1"/>
</dbReference>
<dbReference type="Gene3D" id="3.40.30.10">
    <property type="entry name" value="Glutaredoxin"/>
    <property type="match status" value="1"/>
</dbReference>
<evidence type="ECO:0000259" key="5">
    <source>
        <dbReference type="PROSITE" id="PS51352"/>
    </source>
</evidence>
<feature type="compositionally biased region" description="Low complexity" evidence="2">
    <location>
        <begin position="193"/>
        <end position="213"/>
    </location>
</feature>
<dbReference type="InterPro" id="IPR009060">
    <property type="entry name" value="UBA-like_sf"/>
</dbReference>
<evidence type="ECO:0000313" key="7">
    <source>
        <dbReference type="Proteomes" id="UP000444721"/>
    </source>
</evidence>
<sequence>MSKVKEVKSDDEFRGYLRNSTGKLVVVDFFAEWCGPCQMAKPIFEDFASRYSNVVFLKVDVDKHNGIAQKEGVQGMPTFIFYKNNTKLTSVVGMDMQKVERLINEYGDTFQAFQGGGRTLGASSSSSSSSGGGSGGGLAGQVYKNPWADENRPVRQPKPQTDDMDEDLDDLDEETRKAIELSLLQQKIKKAGTKPSSSSSSLSPSGGSTKTSSQEGTSKEGTSATQETNIGGLTNEQVMAEIEKSVDANILKELMEMEFSKLRAIKALLNSPQPPSKEGCIEWLLEHQEDADIDEPIQFTVETEEEKKKRAEQMKELLKQKRLENKRKMEEEERKAQKERELKRREQGKQTLEMMERMKEEQAKRDLELKKKEKQEEKKEKLRMKQLLEEDKLRRKIERLRQEGKTAELAQVEKDLFDLQKMGLKAYLARDTAGGSSDTPTTSVSSSTPTESSSAATSAPSQLQESAIRVRLLDGTTITAKFKPTDIIKTVHAHIASLIKDNQFSFNCPGVPPKTYSLTSANINKTLDEEGLHPRGQLICTRK</sequence>
<comment type="caution">
    <text evidence="6">The sequence shown here is derived from an EMBL/GenBank/DDBJ whole genome shotgun (WGS) entry which is preliminary data.</text>
</comment>
<evidence type="ECO:0000256" key="2">
    <source>
        <dbReference type="SAM" id="MobiDB-lite"/>
    </source>
</evidence>
<dbReference type="InterPro" id="IPR013766">
    <property type="entry name" value="Thioredoxin_domain"/>
</dbReference>
<dbReference type="PROSITE" id="PS51352">
    <property type="entry name" value="THIOREDOXIN_2"/>
    <property type="match status" value="1"/>
</dbReference>
<proteinExistence type="predicted"/>
<dbReference type="Gene3D" id="1.10.8.10">
    <property type="entry name" value="DNA helicase RuvA subunit, C-terminal domain"/>
    <property type="match status" value="1"/>
</dbReference>
<keyword evidence="7" id="KW-1185">Reference proteome</keyword>
<gene>
    <name evidence="6" type="ORF">FDP41_011212</name>
</gene>
<dbReference type="FunFam" id="3.40.30.10:FF:000245">
    <property type="entry name" value="Thioredoxin"/>
    <property type="match status" value="1"/>
</dbReference>
<feature type="region of interest" description="Disordered" evidence="2">
    <location>
        <begin position="186"/>
        <end position="236"/>
    </location>
</feature>
<name>A0A6A5C629_NAEFO</name>
<dbReference type="InterPro" id="IPR036249">
    <property type="entry name" value="Thioredoxin-like_sf"/>
</dbReference>
<feature type="compositionally biased region" description="Low complexity" evidence="2">
    <location>
        <begin position="436"/>
        <end position="461"/>
    </location>
</feature>
<dbReference type="OrthoDB" id="2121326at2759"/>
<evidence type="ECO:0008006" key="8">
    <source>
        <dbReference type="Google" id="ProtNLM"/>
    </source>
</evidence>
<accession>A0A6A5C629</accession>
<dbReference type="SUPFAM" id="SSF46934">
    <property type="entry name" value="UBA-like"/>
    <property type="match status" value="1"/>
</dbReference>
<dbReference type="PANTHER" id="PTHR46115">
    <property type="entry name" value="THIOREDOXIN-LIKE PROTEIN 1"/>
    <property type="match status" value="1"/>
</dbReference>
<dbReference type="Pfam" id="PF00789">
    <property type="entry name" value="UBX"/>
    <property type="match status" value="1"/>
</dbReference>
<feature type="region of interest" description="Disordered" evidence="2">
    <location>
        <begin position="431"/>
        <end position="463"/>
    </location>
</feature>
<dbReference type="OMA" id="YPRKIYT"/>
<dbReference type="PROSITE" id="PS50030">
    <property type="entry name" value="UBA"/>
    <property type="match status" value="1"/>
</dbReference>
<feature type="compositionally biased region" description="Basic and acidic residues" evidence="2">
    <location>
        <begin position="318"/>
        <end position="380"/>
    </location>
</feature>
<evidence type="ECO:0000259" key="4">
    <source>
        <dbReference type="PROSITE" id="PS50033"/>
    </source>
</evidence>
<dbReference type="RefSeq" id="XP_044566995.1">
    <property type="nucleotide sequence ID" value="XM_044701596.1"/>
</dbReference>
<reference evidence="6 7" key="1">
    <citation type="journal article" date="2019" name="Sci. Rep.">
        <title>Nanopore sequencing improves the draft genome of the human pathogenic amoeba Naegleria fowleri.</title>
        <authorList>
            <person name="Liechti N."/>
            <person name="Schurch N."/>
            <person name="Bruggmann R."/>
            <person name="Wittwer M."/>
        </authorList>
    </citation>
    <scope>NUCLEOTIDE SEQUENCE [LARGE SCALE GENOMIC DNA]</scope>
    <source>
        <strain evidence="6 7">ATCC 30894</strain>
    </source>
</reference>
<organism evidence="6 7">
    <name type="scientific">Naegleria fowleri</name>
    <name type="common">Brain eating amoeba</name>
    <dbReference type="NCBI Taxonomy" id="5763"/>
    <lineage>
        <taxon>Eukaryota</taxon>
        <taxon>Discoba</taxon>
        <taxon>Heterolobosea</taxon>
        <taxon>Tetramitia</taxon>
        <taxon>Eutetramitia</taxon>
        <taxon>Vahlkampfiidae</taxon>
        <taxon>Naegleria</taxon>
    </lineage>
</organism>
<dbReference type="Gene3D" id="3.10.20.90">
    <property type="entry name" value="Phosphatidylinositol 3-kinase Catalytic Subunit, Chain A, domain 1"/>
    <property type="match status" value="1"/>
</dbReference>
<keyword evidence="1" id="KW-1015">Disulfide bond</keyword>
<evidence type="ECO:0000259" key="3">
    <source>
        <dbReference type="PROSITE" id="PS50030"/>
    </source>
</evidence>
<evidence type="ECO:0000256" key="1">
    <source>
        <dbReference type="ARBA" id="ARBA00023157"/>
    </source>
</evidence>
<dbReference type="Pfam" id="PF00085">
    <property type="entry name" value="Thioredoxin"/>
    <property type="match status" value="1"/>
</dbReference>
<dbReference type="InterPro" id="IPR029071">
    <property type="entry name" value="Ubiquitin-like_domsf"/>
</dbReference>
<dbReference type="CDD" id="cd01767">
    <property type="entry name" value="UBX"/>
    <property type="match status" value="1"/>
</dbReference>
<feature type="region of interest" description="Disordered" evidence="2">
    <location>
        <begin position="318"/>
        <end position="386"/>
    </location>
</feature>
<feature type="compositionally biased region" description="Low complexity" evidence="2">
    <location>
        <begin position="120"/>
        <end position="129"/>
    </location>
</feature>
<feature type="compositionally biased region" description="Gly residues" evidence="2">
    <location>
        <begin position="130"/>
        <end position="139"/>
    </location>
</feature>
<dbReference type="AlphaFoldDB" id="A0A6A5C629"/>